<keyword evidence="7" id="KW-0464">Manganese</keyword>
<keyword evidence="10" id="KW-1185">Reference proteome</keyword>
<name>A0A1N6NVP1_9GAMM</name>
<dbReference type="NCBIfam" id="TIGR01916">
    <property type="entry name" value="F420_cofE"/>
    <property type="match status" value="1"/>
</dbReference>
<protein>
    <submittedName>
        <fullName evidence="9">Coenzyme F420-0 gamma-glutamyl ligase</fullName>
    </submittedName>
</protein>
<dbReference type="SUPFAM" id="SSF144010">
    <property type="entry name" value="CofE-like"/>
    <property type="match status" value="1"/>
</dbReference>
<evidence type="ECO:0000259" key="8">
    <source>
        <dbReference type="Pfam" id="PF01996"/>
    </source>
</evidence>
<keyword evidence="5" id="KW-0630">Potassium</keyword>
<reference evidence="9 10" key="1">
    <citation type="submission" date="2017-01" db="EMBL/GenBank/DDBJ databases">
        <authorList>
            <person name="Mah S.A."/>
            <person name="Swanson W.J."/>
            <person name="Moy G.W."/>
            <person name="Vacquier V.D."/>
        </authorList>
    </citation>
    <scope>NUCLEOTIDE SEQUENCE [LARGE SCALE GENOMIC DNA]</scope>
    <source>
        <strain evidence="9 10">DSM 7027</strain>
    </source>
</reference>
<proteinExistence type="predicted"/>
<dbReference type="Gene3D" id="3.30.1330.100">
    <property type="entry name" value="CofE-like"/>
    <property type="match status" value="1"/>
</dbReference>
<evidence type="ECO:0000256" key="2">
    <source>
        <dbReference type="ARBA" id="ARBA00022723"/>
    </source>
</evidence>
<dbReference type="Proteomes" id="UP000186895">
    <property type="component" value="Unassembled WGS sequence"/>
</dbReference>
<keyword evidence="6" id="KW-0342">GTP-binding</keyword>
<evidence type="ECO:0000256" key="5">
    <source>
        <dbReference type="ARBA" id="ARBA00022958"/>
    </source>
</evidence>
<accession>A0A1N6NVP1</accession>
<dbReference type="eggNOG" id="COG1478">
    <property type="taxonomic scope" value="Bacteria"/>
</dbReference>
<keyword evidence="1 9" id="KW-0436">Ligase</keyword>
<evidence type="ECO:0000256" key="4">
    <source>
        <dbReference type="ARBA" id="ARBA00022842"/>
    </source>
</evidence>
<dbReference type="RefSeq" id="WP_083702905.1">
    <property type="nucleotide sequence ID" value="NZ_FTMN01000001.1"/>
</dbReference>
<dbReference type="EMBL" id="FTMN01000001">
    <property type="protein sequence ID" value="SIP96100.1"/>
    <property type="molecule type" value="Genomic_DNA"/>
</dbReference>
<keyword evidence="4" id="KW-0460">Magnesium</keyword>
<keyword evidence="2" id="KW-0479">Metal-binding</keyword>
<dbReference type="AlphaFoldDB" id="A0A1N6NVP1"/>
<dbReference type="Gene3D" id="3.90.1660.10">
    <property type="entry name" value="CofE-like domain"/>
    <property type="match status" value="1"/>
</dbReference>
<dbReference type="InterPro" id="IPR008225">
    <property type="entry name" value="F420-0_g-glutamyl_ligase"/>
</dbReference>
<dbReference type="GO" id="GO:0005525">
    <property type="term" value="F:GTP binding"/>
    <property type="evidence" value="ECO:0007669"/>
    <property type="project" value="UniProtKB-KW"/>
</dbReference>
<sequence length="265" mass="28568">MDTQNTSRSSTDVVMQTVDGIPDIQPGDNLPEIILAALDTNRQSLDDGDILVIAHKVVSKAEGQIVDLNTVEPSPEALRLANELAKDPRKVEVVLSESSRLVRTSKRPEQTEGTIIAEHRLGFICANAAVDESNVDAAGKVILLPKDPDQSARNICQALEQGSGKQLGVIITDTFGRPWRMGLVNVAVGLANVPSKIDMAGERDAYGRVLSVTVPALADEIAAASGLLMSKEGKKPVLIFKGIDWQKSESSARDLVRPQQEDLFR</sequence>
<dbReference type="GO" id="GO:0052618">
    <property type="term" value="F:coenzyme F420-0:L-glutamate ligase activity"/>
    <property type="evidence" value="ECO:0007669"/>
    <property type="project" value="TreeGrafter"/>
</dbReference>
<dbReference type="STRING" id="49186.SAMN05421647_101590"/>
<evidence type="ECO:0000313" key="9">
    <source>
        <dbReference type="EMBL" id="SIP96100.1"/>
    </source>
</evidence>
<evidence type="ECO:0000256" key="6">
    <source>
        <dbReference type="ARBA" id="ARBA00023134"/>
    </source>
</evidence>
<evidence type="ECO:0000256" key="1">
    <source>
        <dbReference type="ARBA" id="ARBA00022598"/>
    </source>
</evidence>
<dbReference type="Pfam" id="PF01996">
    <property type="entry name" value="F420_ligase"/>
    <property type="match status" value="1"/>
</dbReference>
<gene>
    <name evidence="9" type="ORF">SAMN05421647_101590</name>
</gene>
<keyword evidence="3" id="KW-0547">Nucleotide-binding</keyword>
<evidence type="ECO:0000256" key="3">
    <source>
        <dbReference type="ARBA" id="ARBA00022741"/>
    </source>
</evidence>
<evidence type="ECO:0000256" key="7">
    <source>
        <dbReference type="ARBA" id="ARBA00023211"/>
    </source>
</evidence>
<dbReference type="InterPro" id="IPR002847">
    <property type="entry name" value="F420-0_gamma-glut_ligase-dom"/>
</dbReference>
<dbReference type="GO" id="GO:0046872">
    <property type="term" value="F:metal ion binding"/>
    <property type="evidence" value="ECO:0007669"/>
    <property type="project" value="UniProtKB-KW"/>
</dbReference>
<evidence type="ECO:0000313" key="10">
    <source>
        <dbReference type="Proteomes" id="UP000186895"/>
    </source>
</evidence>
<dbReference type="PANTHER" id="PTHR47917">
    <property type="match status" value="1"/>
</dbReference>
<feature type="domain" description="Coenzyme F420:L-glutamate ligase-like" evidence="8">
    <location>
        <begin position="21"/>
        <end position="242"/>
    </location>
</feature>
<organism evidence="9 10">
    <name type="scientific">Marinobacterium stanieri</name>
    <dbReference type="NCBI Taxonomy" id="49186"/>
    <lineage>
        <taxon>Bacteria</taxon>
        <taxon>Pseudomonadati</taxon>
        <taxon>Pseudomonadota</taxon>
        <taxon>Gammaproteobacteria</taxon>
        <taxon>Oceanospirillales</taxon>
        <taxon>Oceanospirillaceae</taxon>
        <taxon>Marinobacterium</taxon>
    </lineage>
</organism>
<dbReference type="PANTHER" id="PTHR47917:SF1">
    <property type="entry name" value="COENZYME F420:L-GLUTAMATE LIGASE"/>
    <property type="match status" value="1"/>
</dbReference>